<dbReference type="EMBL" id="CP126969">
    <property type="protein sequence ID" value="WIM67351.1"/>
    <property type="molecule type" value="Genomic_DNA"/>
</dbReference>
<dbReference type="Pfam" id="PF03583">
    <property type="entry name" value="LIP"/>
    <property type="match status" value="1"/>
</dbReference>
<name>A0ABY8VCI6_9CORY</name>
<dbReference type="SUPFAM" id="SSF53474">
    <property type="entry name" value="alpha/beta-Hydrolases"/>
    <property type="match status" value="1"/>
</dbReference>
<keyword evidence="4" id="KW-1185">Reference proteome</keyword>
<feature type="chain" id="PRO_5045466331" evidence="2">
    <location>
        <begin position="28"/>
        <end position="446"/>
    </location>
</feature>
<dbReference type="RefSeq" id="WP_284824388.1">
    <property type="nucleotide sequence ID" value="NZ_CP126969.1"/>
</dbReference>
<evidence type="ECO:0000256" key="1">
    <source>
        <dbReference type="SAM" id="MobiDB-lite"/>
    </source>
</evidence>
<evidence type="ECO:0000313" key="3">
    <source>
        <dbReference type="EMBL" id="WIM67351.1"/>
    </source>
</evidence>
<keyword evidence="3" id="KW-0378">Hydrolase</keyword>
<keyword evidence="2" id="KW-0732">Signal</keyword>
<organism evidence="3 4">
    <name type="scientific">Corynebacterium breve</name>
    <dbReference type="NCBI Taxonomy" id="3049799"/>
    <lineage>
        <taxon>Bacteria</taxon>
        <taxon>Bacillati</taxon>
        <taxon>Actinomycetota</taxon>
        <taxon>Actinomycetes</taxon>
        <taxon>Mycobacteriales</taxon>
        <taxon>Corynebacteriaceae</taxon>
        <taxon>Corynebacterium</taxon>
    </lineage>
</organism>
<dbReference type="PANTHER" id="PTHR34853">
    <property type="match status" value="1"/>
</dbReference>
<evidence type="ECO:0000256" key="2">
    <source>
        <dbReference type="SAM" id="SignalP"/>
    </source>
</evidence>
<protein>
    <submittedName>
        <fullName evidence="3">Alpha/beta fold hydrolase</fullName>
    </submittedName>
</protein>
<dbReference type="InterPro" id="IPR029058">
    <property type="entry name" value="AB_hydrolase_fold"/>
</dbReference>
<dbReference type="GO" id="GO:0016787">
    <property type="term" value="F:hydrolase activity"/>
    <property type="evidence" value="ECO:0007669"/>
    <property type="project" value="UniProtKB-KW"/>
</dbReference>
<gene>
    <name evidence="3" type="ORF">QP027_09620</name>
</gene>
<feature type="signal peptide" evidence="2">
    <location>
        <begin position="1"/>
        <end position="27"/>
    </location>
</feature>
<dbReference type="PANTHER" id="PTHR34853:SF1">
    <property type="entry name" value="LIPASE 5"/>
    <property type="match status" value="1"/>
</dbReference>
<sequence>MFRHLSIAVTSLLTCVAATFVAAPAAAQPPSPTSSQWAEGVAWASSTPAGQPVAGEDPFYLPPADLGSPGDVLRTQPAPHLLNVLGPEFPGFAEKFLYTSTTVHGDLIGVSGVKIEPANPWQGAGPTPTVIFAPGTRGAGDACAPSKGPWLFGQVDPINESLSTNYELAMYSAASLRGMRVVITDYIGLGTPGAHTYVLHEEEAHAVLDAARATTSPGDPVAFFGYSQGGGAVAAAAEHLADYAPDINLKGTYSGAAPADLVNVMGGVDNSSIAAVLAFAYHGWGERYPEFKAPFDAVVNAQGRDFLDSNANACIPDGMLRWGLTDTSTLTTTGESLPQAAFNDPHVLGLLDAQRLGFRPTTGPILVATGGSDDLVPSPQTIQMASDYCAAGSNVLLVDEGIPELTPDLKLGINHAGGMLTQALPATNWLVDRFNDVPATSNCGGF</sequence>
<dbReference type="InterPro" id="IPR005152">
    <property type="entry name" value="Lipase_secreted"/>
</dbReference>
<reference evidence="3 4" key="1">
    <citation type="submission" date="2023-05" db="EMBL/GenBank/DDBJ databases">
        <title>Corynebacterium suedekumii sp. nov. and Corynebacterium breve sp. nov. isolated from raw cow's milk.</title>
        <authorList>
            <person name="Baer M.K."/>
            <person name="Mehl L."/>
            <person name="Hellmuth R."/>
            <person name="Marke G."/>
            <person name="Lipski A."/>
        </authorList>
    </citation>
    <scope>NUCLEOTIDE SEQUENCE [LARGE SCALE GENOMIC DNA]</scope>
    <source>
        <strain evidence="3 4">R4</strain>
    </source>
</reference>
<feature type="region of interest" description="Disordered" evidence="1">
    <location>
        <begin position="26"/>
        <end position="48"/>
    </location>
</feature>
<proteinExistence type="predicted"/>
<dbReference type="Gene3D" id="1.10.260.130">
    <property type="match status" value="1"/>
</dbReference>
<dbReference type="Gene3D" id="3.40.50.1820">
    <property type="entry name" value="alpha/beta hydrolase"/>
    <property type="match status" value="1"/>
</dbReference>
<accession>A0ABY8VCI6</accession>
<dbReference type="Proteomes" id="UP001225598">
    <property type="component" value="Chromosome"/>
</dbReference>
<dbReference type="PIRSF" id="PIRSF029171">
    <property type="entry name" value="Esterase_LipA"/>
    <property type="match status" value="1"/>
</dbReference>
<evidence type="ECO:0000313" key="4">
    <source>
        <dbReference type="Proteomes" id="UP001225598"/>
    </source>
</evidence>